<dbReference type="GO" id="GO:0005774">
    <property type="term" value="C:vacuolar membrane"/>
    <property type="evidence" value="ECO:0007669"/>
    <property type="project" value="TreeGrafter"/>
</dbReference>
<comment type="subcellular location">
    <subcellularLocation>
        <location evidence="1">Membrane</location>
        <topology evidence="1">Multi-pass membrane protein</topology>
    </subcellularLocation>
</comment>
<name>A0A7J7I3B0_CAMSI</name>
<dbReference type="InterPro" id="IPR045035">
    <property type="entry name" value="YSL-like"/>
</dbReference>
<dbReference type="PANTHER" id="PTHR31645:SF0">
    <property type="entry name" value="OLIGOPEPTIDE TRANSPORTER YGL114W-RELATED"/>
    <property type="match status" value="1"/>
</dbReference>
<dbReference type="Proteomes" id="UP000593564">
    <property type="component" value="Unassembled WGS sequence"/>
</dbReference>
<comment type="similarity">
    <text evidence="2">Belongs to the YSL (TC 2.A.67.2) family.</text>
</comment>
<sequence length="142" mass="15917">MAFSARADMQTKELRSSVTFLARADCKSTGCKKFTLNGRSTPARFKPQDVNKSGPLDGILVMVMDYKLTYPSGTATAMFDKQLPSLQGKQWMIYEVKQVRCLGKYLSLSLCWSCFKWFFSGIGDSCGFDNFPTLGLTLFKNT</sequence>
<keyword evidence="8" id="KW-1185">Reference proteome</keyword>
<accession>A0A7J7I3B0</accession>
<evidence type="ECO:0000256" key="6">
    <source>
        <dbReference type="ARBA" id="ARBA00023136"/>
    </source>
</evidence>
<keyword evidence="6" id="KW-0472">Membrane</keyword>
<protein>
    <submittedName>
        <fullName evidence="7">Uncharacterized protein</fullName>
    </submittedName>
</protein>
<evidence type="ECO:0000256" key="1">
    <source>
        <dbReference type="ARBA" id="ARBA00004141"/>
    </source>
</evidence>
<dbReference type="GO" id="GO:0035673">
    <property type="term" value="F:oligopeptide transmembrane transporter activity"/>
    <property type="evidence" value="ECO:0007669"/>
    <property type="project" value="InterPro"/>
</dbReference>
<evidence type="ECO:0000256" key="3">
    <source>
        <dbReference type="ARBA" id="ARBA00022448"/>
    </source>
</evidence>
<gene>
    <name evidence="7" type="ORF">HYC85_005863</name>
</gene>
<keyword evidence="4" id="KW-0812">Transmembrane</keyword>
<dbReference type="Pfam" id="PF03169">
    <property type="entry name" value="OPT"/>
    <property type="match status" value="1"/>
</dbReference>
<evidence type="ECO:0000313" key="8">
    <source>
        <dbReference type="Proteomes" id="UP000593564"/>
    </source>
</evidence>
<dbReference type="AlphaFoldDB" id="A0A7J7I3B0"/>
<evidence type="ECO:0000256" key="5">
    <source>
        <dbReference type="ARBA" id="ARBA00022989"/>
    </source>
</evidence>
<dbReference type="PANTHER" id="PTHR31645">
    <property type="entry name" value="OLIGOPEPTIDE TRANSPORTER YGL114W-RELATED"/>
    <property type="match status" value="1"/>
</dbReference>
<proteinExistence type="inferred from homology"/>
<keyword evidence="5" id="KW-1133">Transmembrane helix</keyword>
<comment type="caution">
    <text evidence="7">The sequence shown here is derived from an EMBL/GenBank/DDBJ whole genome shotgun (WGS) entry which is preliminary data.</text>
</comment>
<organism evidence="7 8">
    <name type="scientific">Camellia sinensis</name>
    <name type="common">Tea plant</name>
    <name type="synonym">Thea sinensis</name>
    <dbReference type="NCBI Taxonomy" id="4442"/>
    <lineage>
        <taxon>Eukaryota</taxon>
        <taxon>Viridiplantae</taxon>
        <taxon>Streptophyta</taxon>
        <taxon>Embryophyta</taxon>
        <taxon>Tracheophyta</taxon>
        <taxon>Spermatophyta</taxon>
        <taxon>Magnoliopsida</taxon>
        <taxon>eudicotyledons</taxon>
        <taxon>Gunneridae</taxon>
        <taxon>Pentapetalae</taxon>
        <taxon>asterids</taxon>
        <taxon>Ericales</taxon>
        <taxon>Theaceae</taxon>
        <taxon>Camellia</taxon>
    </lineage>
</organism>
<dbReference type="InterPro" id="IPR004813">
    <property type="entry name" value="OPT"/>
</dbReference>
<reference evidence="7 8" key="2">
    <citation type="submission" date="2020-07" db="EMBL/GenBank/DDBJ databases">
        <title>Genome assembly of wild tea tree DASZ reveals pedigree and selection history of tea varieties.</title>
        <authorList>
            <person name="Zhang W."/>
        </authorList>
    </citation>
    <scope>NUCLEOTIDE SEQUENCE [LARGE SCALE GENOMIC DNA]</scope>
    <source>
        <strain evidence="8">cv. G240</strain>
        <tissue evidence="7">Leaf</tissue>
    </source>
</reference>
<evidence type="ECO:0000256" key="2">
    <source>
        <dbReference type="ARBA" id="ARBA00010276"/>
    </source>
</evidence>
<evidence type="ECO:0000313" key="7">
    <source>
        <dbReference type="EMBL" id="KAF5958638.1"/>
    </source>
</evidence>
<dbReference type="EMBL" id="JACBKZ010000002">
    <property type="protein sequence ID" value="KAF5958638.1"/>
    <property type="molecule type" value="Genomic_DNA"/>
</dbReference>
<reference evidence="8" key="1">
    <citation type="journal article" date="2020" name="Nat. Commun.">
        <title>Genome assembly of wild tea tree DASZ reveals pedigree and selection history of tea varieties.</title>
        <authorList>
            <person name="Zhang W."/>
            <person name="Zhang Y."/>
            <person name="Qiu H."/>
            <person name="Guo Y."/>
            <person name="Wan H."/>
            <person name="Zhang X."/>
            <person name="Scossa F."/>
            <person name="Alseekh S."/>
            <person name="Zhang Q."/>
            <person name="Wang P."/>
            <person name="Xu L."/>
            <person name="Schmidt M.H."/>
            <person name="Jia X."/>
            <person name="Li D."/>
            <person name="Zhu A."/>
            <person name="Guo F."/>
            <person name="Chen W."/>
            <person name="Ni D."/>
            <person name="Usadel B."/>
            <person name="Fernie A.R."/>
            <person name="Wen W."/>
        </authorList>
    </citation>
    <scope>NUCLEOTIDE SEQUENCE [LARGE SCALE GENOMIC DNA]</scope>
    <source>
        <strain evidence="8">cv. G240</strain>
    </source>
</reference>
<evidence type="ECO:0000256" key="4">
    <source>
        <dbReference type="ARBA" id="ARBA00022692"/>
    </source>
</evidence>
<keyword evidence="3" id="KW-0813">Transport</keyword>